<evidence type="ECO:0000313" key="3">
    <source>
        <dbReference type="Proteomes" id="UP001487740"/>
    </source>
</evidence>
<sequence length="69" mass="7480">MGTEGGGRDRVEGRQEYQPFLQFLFLLSLKSVCRGGRVGSPAHVHPRITSQVGTSRSHSPAPSVARLGY</sequence>
<name>A0AAW0SG15_SCYPA</name>
<keyword evidence="3" id="KW-1185">Reference proteome</keyword>
<dbReference type="EMBL" id="JARAKH010001298">
    <property type="protein sequence ID" value="KAK8373207.1"/>
    <property type="molecule type" value="Genomic_DNA"/>
</dbReference>
<accession>A0AAW0SG15</accession>
<protein>
    <submittedName>
        <fullName evidence="2">Uncharacterized protein</fullName>
    </submittedName>
</protein>
<feature type="region of interest" description="Disordered" evidence="1">
    <location>
        <begin position="38"/>
        <end position="69"/>
    </location>
</feature>
<comment type="caution">
    <text evidence="2">The sequence shown here is derived from an EMBL/GenBank/DDBJ whole genome shotgun (WGS) entry which is preliminary data.</text>
</comment>
<gene>
    <name evidence="2" type="ORF">O3P69_011680</name>
</gene>
<reference evidence="2 3" key="1">
    <citation type="submission" date="2023-03" db="EMBL/GenBank/DDBJ databases">
        <title>High-quality genome of Scylla paramamosain provides insights in environmental adaptation.</title>
        <authorList>
            <person name="Zhang L."/>
        </authorList>
    </citation>
    <scope>NUCLEOTIDE SEQUENCE [LARGE SCALE GENOMIC DNA]</scope>
    <source>
        <strain evidence="2">LZ_2023a</strain>
        <tissue evidence="2">Muscle</tissue>
    </source>
</reference>
<evidence type="ECO:0000256" key="1">
    <source>
        <dbReference type="SAM" id="MobiDB-lite"/>
    </source>
</evidence>
<organism evidence="2 3">
    <name type="scientific">Scylla paramamosain</name>
    <name type="common">Mud crab</name>
    <dbReference type="NCBI Taxonomy" id="85552"/>
    <lineage>
        <taxon>Eukaryota</taxon>
        <taxon>Metazoa</taxon>
        <taxon>Ecdysozoa</taxon>
        <taxon>Arthropoda</taxon>
        <taxon>Crustacea</taxon>
        <taxon>Multicrustacea</taxon>
        <taxon>Malacostraca</taxon>
        <taxon>Eumalacostraca</taxon>
        <taxon>Eucarida</taxon>
        <taxon>Decapoda</taxon>
        <taxon>Pleocyemata</taxon>
        <taxon>Brachyura</taxon>
        <taxon>Eubrachyura</taxon>
        <taxon>Portunoidea</taxon>
        <taxon>Portunidae</taxon>
        <taxon>Portuninae</taxon>
        <taxon>Scylla</taxon>
    </lineage>
</organism>
<feature type="compositionally biased region" description="Polar residues" evidence="1">
    <location>
        <begin position="48"/>
        <end position="60"/>
    </location>
</feature>
<dbReference type="AlphaFoldDB" id="A0AAW0SG15"/>
<dbReference type="Proteomes" id="UP001487740">
    <property type="component" value="Unassembled WGS sequence"/>
</dbReference>
<evidence type="ECO:0000313" key="2">
    <source>
        <dbReference type="EMBL" id="KAK8373207.1"/>
    </source>
</evidence>
<proteinExistence type="predicted"/>